<keyword evidence="4" id="KW-1185">Reference proteome</keyword>
<comment type="caution">
    <text evidence="3">The sequence shown here is derived from an EMBL/GenBank/DDBJ whole genome shotgun (WGS) entry which is preliminary data.</text>
</comment>
<keyword evidence="1" id="KW-1133">Transmembrane helix</keyword>
<evidence type="ECO:0000313" key="3">
    <source>
        <dbReference type="EMBL" id="MCW7753672.1"/>
    </source>
</evidence>
<name>A0ABT3N890_9BACT</name>
<organism evidence="3 4">
    <name type="scientific">Desulfobotulus pelophilus</name>
    <dbReference type="NCBI Taxonomy" id="2823377"/>
    <lineage>
        <taxon>Bacteria</taxon>
        <taxon>Pseudomonadati</taxon>
        <taxon>Thermodesulfobacteriota</taxon>
        <taxon>Desulfobacteria</taxon>
        <taxon>Desulfobacterales</taxon>
        <taxon>Desulfobacteraceae</taxon>
        <taxon>Desulfobotulus</taxon>
    </lineage>
</organism>
<feature type="transmembrane region" description="Helical" evidence="1">
    <location>
        <begin position="36"/>
        <end position="54"/>
    </location>
</feature>
<dbReference type="Proteomes" id="UP001209681">
    <property type="component" value="Unassembled WGS sequence"/>
</dbReference>
<dbReference type="Gene3D" id="3.40.710.10">
    <property type="entry name" value="DD-peptidase/beta-lactamase superfamily"/>
    <property type="match status" value="1"/>
</dbReference>
<dbReference type="RefSeq" id="WP_265424542.1">
    <property type="nucleotide sequence ID" value="NZ_JAPFPW010000006.1"/>
</dbReference>
<keyword evidence="1" id="KW-0472">Membrane</keyword>
<feature type="domain" description="Penicillin-binding protein transpeptidase" evidence="2">
    <location>
        <begin position="144"/>
        <end position="443"/>
    </location>
</feature>
<dbReference type="InterPro" id="IPR001460">
    <property type="entry name" value="PCN-bd_Tpept"/>
</dbReference>
<sequence length="456" mass="50832">MSSYKPEPSWRREQIRRIREDRPLHLKTPALPGIRILGYFLSLLLVTGLLFYLVSFFTKDRAPSVQDAREEETVRLPEQLTDHLIRQALEDMPHSGLLASDFPLHIMGQPFTVETTLDLGLQARLQRFVLQAETAGRGMPELLALVVMEPETGKIRGLAGTRGGAQGGDPSVPFTVHPAASIFKIVAAVAAMELQGLTPDSPLFFNGDMYTLYKRQMSQQEHRHTNRISFKDAFAQSVNPVFGKLGYHDLKKSGLREYATRFGFSGPAPKGTLPVPQNQIHLSDTPYSWAEIASGFNRRTLISPLHGASIAAAVVSDGRMPPPHIIEKVMDADNRIRYQGYGESVQQAMKKETADAMRVLMNRTVSSGTSSRIFRGQQRDRILKNLEIGGKTGSISNHSRDIRYDWFVGYAVHPDGRKIVVSVMVGHGAYIGRRAGEYAKSIFSFWFDPSRLPAES</sequence>
<dbReference type="InterPro" id="IPR012338">
    <property type="entry name" value="Beta-lactam/transpept-like"/>
</dbReference>
<dbReference type="Pfam" id="PF00905">
    <property type="entry name" value="Transpeptidase"/>
    <property type="match status" value="1"/>
</dbReference>
<proteinExistence type="predicted"/>
<protein>
    <submittedName>
        <fullName evidence="3">Penicillin-binding transpeptidase domain-containing protein</fullName>
    </submittedName>
</protein>
<dbReference type="PANTHER" id="PTHR30627">
    <property type="entry name" value="PEPTIDOGLYCAN D,D-TRANSPEPTIDASE"/>
    <property type="match status" value="1"/>
</dbReference>
<dbReference type="InterPro" id="IPR050515">
    <property type="entry name" value="Beta-lactam/transpept"/>
</dbReference>
<evidence type="ECO:0000256" key="1">
    <source>
        <dbReference type="SAM" id="Phobius"/>
    </source>
</evidence>
<reference evidence="3 4" key="1">
    <citation type="submission" date="2022-11" db="EMBL/GenBank/DDBJ databases">
        <title>Desulfobotulus tamanensis H1 sp. nov. - anaerobic, alkaliphilic, sulphate reducing bacterium isolated from terrestrial mud volcano.</title>
        <authorList>
            <person name="Frolova A."/>
            <person name="Merkel A.Y."/>
            <person name="Slobodkin A.I."/>
        </authorList>
    </citation>
    <scope>NUCLEOTIDE SEQUENCE [LARGE SCALE GENOMIC DNA]</scope>
    <source>
        <strain evidence="3 4">H1</strain>
    </source>
</reference>
<evidence type="ECO:0000259" key="2">
    <source>
        <dbReference type="Pfam" id="PF00905"/>
    </source>
</evidence>
<dbReference type="SUPFAM" id="SSF56601">
    <property type="entry name" value="beta-lactamase/transpeptidase-like"/>
    <property type="match status" value="1"/>
</dbReference>
<gene>
    <name evidence="3" type="ORF">OOT00_06700</name>
</gene>
<keyword evidence="1" id="KW-0812">Transmembrane</keyword>
<dbReference type="EMBL" id="JAPFPW010000006">
    <property type="protein sequence ID" value="MCW7753672.1"/>
    <property type="molecule type" value="Genomic_DNA"/>
</dbReference>
<evidence type="ECO:0000313" key="4">
    <source>
        <dbReference type="Proteomes" id="UP001209681"/>
    </source>
</evidence>
<dbReference type="PANTHER" id="PTHR30627:SF2">
    <property type="entry name" value="PEPTIDOGLYCAN D,D-TRANSPEPTIDASE MRDA"/>
    <property type="match status" value="1"/>
</dbReference>
<accession>A0ABT3N890</accession>